<dbReference type="PROSITE" id="PS50011">
    <property type="entry name" value="PROTEIN_KINASE_DOM"/>
    <property type="match status" value="1"/>
</dbReference>
<accession>A0A0H2RNE9</accession>
<dbReference type="EMBL" id="KQ086212">
    <property type="protein sequence ID" value="KLO06381.1"/>
    <property type="molecule type" value="Genomic_DNA"/>
</dbReference>
<organism evidence="2 3">
    <name type="scientific">Schizopora paradoxa</name>
    <dbReference type="NCBI Taxonomy" id="27342"/>
    <lineage>
        <taxon>Eukaryota</taxon>
        <taxon>Fungi</taxon>
        <taxon>Dikarya</taxon>
        <taxon>Basidiomycota</taxon>
        <taxon>Agaricomycotina</taxon>
        <taxon>Agaricomycetes</taxon>
        <taxon>Hymenochaetales</taxon>
        <taxon>Schizoporaceae</taxon>
        <taxon>Schizopora</taxon>
    </lineage>
</organism>
<dbReference type="InterPro" id="IPR001245">
    <property type="entry name" value="Ser-Thr/Tyr_kinase_cat_dom"/>
</dbReference>
<gene>
    <name evidence="2" type="ORF">SCHPADRAFT_838150</name>
</gene>
<name>A0A0H2RNE9_9AGAM</name>
<evidence type="ECO:0000259" key="1">
    <source>
        <dbReference type="PROSITE" id="PS50011"/>
    </source>
</evidence>
<dbReference type="InterPro" id="IPR000719">
    <property type="entry name" value="Prot_kinase_dom"/>
</dbReference>
<dbReference type="Pfam" id="PF07714">
    <property type="entry name" value="PK_Tyr_Ser-Thr"/>
    <property type="match status" value="1"/>
</dbReference>
<evidence type="ECO:0000313" key="3">
    <source>
        <dbReference type="Proteomes" id="UP000053477"/>
    </source>
</evidence>
<dbReference type="GO" id="GO:0004674">
    <property type="term" value="F:protein serine/threonine kinase activity"/>
    <property type="evidence" value="ECO:0007669"/>
    <property type="project" value="TreeGrafter"/>
</dbReference>
<dbReference type="Proteomes" id="UP000053477">
    <property type="component" value="Unassembled WGS sequence"/>
</dbReference>
<proteinExistence type="predicted"/>
<feature type="non-terminal residue" evidence="2">
    <location>
        <position position="1"/>
    </location>
</feature>
<evidence type="ECO:0000313" key="2">
    <source>
        <dbReference type="EMBL" id="KLO06381.1"/>
    </source>
</evidence>
<keyword evidence="2" id="KW-0418">Kinase</keyword>
<keyword evidence="3" id="KW-1185">Reference proteome</keyword>
<dbReference type="GO" id="GO:0005524">
    <property type="term" value="F:ATP binding"/>
    <property type="evidence" value="ECO:0007669"/>
    <property type="project" value="InterPro"/>
</dbReference>
<dbReference type="InterPro" id="IPR011009">
    <property type="entry name" value="Kinase-like_dom_sf"/>
</dbReference>
<protein>
    <submittedName>
        <fullName evidence="2">Kinase-like protein</fullName>
    </submittedName>
</protein>
<dbReference type="OrthoDB" id="346907at2759"/>
<dbReference type="InParanoid" id="A0A0H2RNE9"/>
<dbReference type="PANTHER" id="PTHR44329">
    <property type="entry name" value="SERINE/THREONINE-PROTEIN KINASE TNNI3K-RELATED"/>
    <property type="match status" value="1"/>
</dbReference>
<dbReference type="PIRSF" id="PIRSF000654">
    <property type="entry name" value="Integrin-linked_kinase"/>
    <property type="match status" value="1"/>
</dbReference>
<dbReference type="InterPro" id="IPR051681">
    <property type="entry name" value="Ser/Thr_Kinases-Pseudokinases"/>
</dbReference>
<dbReference type="SUPFAM" id="SSF56112">
    <property type="entry name" value="Protein kinase-like (PK-like)"/>
    <property type="match status" value="1"/>
</dbReference>
<reference evidence="2 3" key="1">
    <citation type="submission" date="2015-04" db="EMBL/GenBank/DDBJ databases">
        <title>Complete genome sequence of Schizopora paradoxa KUC8140, a cosmopolitan wood degrader in East Asia.</title>
        <authorList>
            <consortium name="DOE Joint Genome Institute"/>
            <person name="Min B."/>
            <person name="Park H."/>
            <person name="Jang Y."/>
            <person name="Kim J.-J."/>
            <person name="Kim K.H."/>
            <person name="Pangilinan J."/>
            <person name="Lipzen A."/>
            <person name="Riley R."/>
            <person name="Grigoriev I.V."/>
            <person name="Spatafora J.W."/>
            <person name="Choi I.-G."/>
        </authorList>
    </citation>
    <scope>NUCLEOTIDE SEQUENCE [LARGE SCALE GENOMIC DNA]</scope>
    <source>
        <strain evidence="2 3">KUC8140</strain>
    </source>
</reference>
<keyword evidence="2" id="KW-0808">Transferase</keyword>
<dbReference type="Gene3D" id="1.10.510.10">
    <property type="entry name" value="Transferase(Phosphotransferase) domain 1"/>
    <property type="match status" value="1"/>
</dbReference>
<feature type="domain" description="Protein kinase" evidence="1">
    <location>
        <begin position="1"/>
        <end position="219"/>
    </location>
</feature>
<dbReference type="STRING" id="27342.A0A0H2RNE9"/>
<dbReference type="AlphaFoldDB" id="A0A0H2RNE9"/>
<sequence>ILAKELTVLSEVSHPNILPFTGYVMYNNYPAIVTPWLTKGDLLKARGIAEGLTYLHSKEIVHGDLKSVRHLISSQANILLSSTNAPLIADFGMSEFMSDDSTTPFSPSGETMPTLRWSAPELLIGEEPFSIASDVWAFGMVLFELMTHEIPYFKQKIDVEVTTRIISGGHPSEGKKRGKRRYTRLALRNLRKKCWRMDPKERPAMRIVSDELNSIASFTEPVQKVDEMPMLMNEVSHR</sequence>